<dbReference type="CDD" id="cd19527">
    <property type="entry name" value="RecA-like_PEX6_r2"/>
    <property type="match status" value="1"/>
</dbReference>
<feature type="domain" description="AAA+ ATPase" evidence="11">
    <location>
        <begin position="860"/>
        <end position="998"/>
    </location>
</feature>
<dbReference type="InterPro" id="IPR003593">
    <property type="entry name" value="AAA+_ATPase"/>
</dbReference>
<accession>A0AAD9JYP8</accession>
<dbReference type="PROSITE" id="PS00674">
    <property type="entry name" value="AAA"/>
    <property type="match status" value="1"/>
</dbReference>
<protein>
    <recommendedName>
        <fullName evidence="8">Peroxisomal ATPase PEX6</fullName>
    </recommendedName>
    <alternativeName>
        <fullName evidence="9">Peroxin-6</fullName>
    </alternativeName>
</protein>
<dbReference type="InterPro" id="IPR050168">
    <property type="entry name" value="AAA_ATPase_domain"/>
</dbReference>
<keyword evidence="5" id="KW-0378">Hydrolase</keyword>
<keyword evidence="4" id="KW-0547">Nucleotide-binding</keyword>
<evidence type="ECO:0000256" key="6">
    <source>
        <dbReference type="ARBA" id="ARBA00022840"/>
    </source>
</evidence>
<comment type="catalytic activity">
    <reaction evidence="10">
        <text>ATP + H2O = ADP + phosphate + H(+)</text>
        <dbReference type="Rhea" id="RHEA:13065"/>
        <dbReference type="ChEBI" id="CHEBI:15377"/>
        <dbReference type="ChEBI" id="CHEBI:15378"/>
        <dbReference type="ChEBI" id="CHEBI:30616"/>
        <dbReference type="ChEBI" id="CHEBI:43474"/>
        <dbReference type="ChEBI" id="CHEBI:456216"/>
    </reaction>
    <physiologicalReaction direction="left-to-right" evidence="10">
        <dbReference type="Rhea" id="RHEA:13066"/>
    </physiologicalReaction>
</comment>
<keyword evidence="3" id="KW-0962">Peroxisome biogenesis</keyword>
<evidence type="ECO:0000259" key="11">
    <source>
        <dbReference type="SMART" id="SM00382"/>
    </source>
</evidence>
<dbReference type="FunFam" id="3.40.50.300:FF:000988">
    <property type="entry name" value="peroxisome biogenesis factor 6"/>
    <property type="match status" value="1"/>
</dbReference>
<keyword evidence="7" id="KW-0472">Membrane</keyword>
<comment type="caution">
    <text evidence="12">The sequence shown here is derived from an EMBL/GenBank/DDBJ whole genome shotgun (WGS) entry which is preliminary data.</text>
</comment>
<keyword evidence="13" id="KW-1185">Reference proteome</keyword>
<reference evidence="12" key="1">
    <citation type="journal article" date="2023" name="Mol. Biol. Evol.">
        <title>Third-Generation Sequencing Reveals the Adaptive Role of the Epigenome in Three Deep-Sea Polychaetes.</title>
        <authorList>
            <person name="Perez M."/>
            <person name="Aroh O."/>
            <person name="Sun Y."/>
            <person name="Lan Y."/>
            <person name="Juniper S.K."/>
            <person name="Young C.R."/>
            <person name="Angers B."/>
            <person name="Qian P.Y."/>
        </authorList>
    </citation>
    <scope>NUCLEOTIDE SEQUENCE</scope>
    <source>
        <strain evidence="12">P08H-3</strain>
    </source>
</reference>
<evidence type="ECO:0000256" key="8">
    <source>
        <dbReference type="ARBA" id="ARBA00034811"/>
    </source>
</evidence>
<dbReference type="FunFam" id="3.40.50.300:FF:000109">
    <property type="entry name" value="Peroxisomal biogenesis factor 6"/>
    <property type="match status" value="1"/>
</dbReference>
<dbReference type="InterPro" id="IPR003959">
    <property type="entry name" value="ATPase_AAA_core"/>
</dbReference>
<evidence type="ECO:0000256" key="3">
    <source>
        <dbReference type="ARBA" id="ARBA00022593"/>
    </source>
</evidence>
<comment type="subcellular location">
    <subcellularLocation>
        <location evidence="1">Membrane</location>
    </subcellularLocation>
</comment>
<evidence type="ECO:0000256" key="7">
    <source>
        <dbReference type="ARBA" id="ARBA00023136"/>
    </source>
</evidence>
<dbReference type="PANTHER" id="PTHR23077">
    <property type="entry name" value="AAA-FAMILY ATPASE"/>
    <property type="match status" value="1"/>
</dbReference>
<dbReference type="Gene3D" id="3.40.50.300">
    <property type="entry name" value="P-loop containing nucleotide triphosphate hydrolases"/>
    <property type="match status" value="2"/>
</dbReference>
<keyword evidence="6" id="KW-0067">ATP-binding</keyword>
<dbReference type="FunFam" id="1.10.8.60:FF:000039">
    <property type="entry name" value="peroxisome biogenesis factor 6"/>
    <property type="match status" value="1"/>
</dbReference>
<dbReference type="GO" id="GO:0016558">
    <property type="term" value="P:protein import into peroxisome matrix"/>
    <property type="evidence" value="ECO:0007669"/>
    <property type="project" value="TreeGrafter"/>
</dbReference>
<dbReference type="SUPFAM" id="SSF52540">
    <property type="entry name" value="P-loop containing nucleoside triphosphate hydrolases"/>
    <property type="match status" value="2"/>
</dbReference>
<dbReference type="SMART" id="SM00382">
    <property type="entry name" value="AAA"/>
    <property type="match status" value="2"/>
</dbReference>
<evidence type="ECO:0000256" key="5">
    <source>
        <dbReference type="ARBA" id="ARBA00022801"/>
    </source>
</evidence>
<evidence type="ECO:0000256" key="9">
    <source>
        <dbReference type="ARBA" id="ARBA00034920"/>
    </source>
</evidence>
<dbReference type="InterPro" id="IPR047533">
    <property type="entry name" value="RecA-like_PEX6_r2"/>
</dbReference>
<name>A0AAD9JYP8_9ANNE</name>
<evidence type="ECO:0000256" key="4">
    <source>
        <dbReference type="ARBA" id="ARBA00022741"/>
    </source>
</evidence>
<dbReference type="Pfam" id="PF00004">
    <property type="entry name" value="AAA"/>
    <property type="match status" value="2"/>
</dbReference>
<evidence type="ECO:0000256" key="1">
    <source>
        <dbReference type="ARBA" id="ARBA00004370"/>
    </source>
</evidence>
<dbReference type="InterPro" id="IPR003960">
    <property type="entry name" value="ATPase_AAA_CS"/>
</dbReference>
<dbReference type="AlphaFoldDB" id="A0AAD9JYP8"/>
<proteinExistence type="inferred from homology"/>
<dbReference type="GO" id="GO:0016887">
    <property type="term" value="F:ATP hydrolysis activity"/>
    <property type="evidence" value="ECO:0007669"/>
    <property type="project" value="InterPro"/>
</dbReference>
<evidence type="ECO:0000256" key="10">
    <source>
        <dbReference type="ARBA" id="ARBA00048778"/>
    </source>
</evidence>
<dbReference type="GO" id="GO:0005778">
    <property type="term" value="C:peroxisomal membrane"/>
    <property type="evidence" value="ECO:0007669"/>
    <property type="project" value="TreeGrafter"/>
</dbReference>
<dbReference type="GO" id="GO:0005829">
    <property type="term" value="C:cytosol"/>
    <property type="evidence" value="ECO:0007669"/>
    <property type="project" value="TreeGrafter"/>
</dbReference>
<comment type="similarity">
    <text evidence="2">Belongs to the AAA ATPase family.</text>
</comment>
<feature type="domain" description="AAA+ ATPase" evidence="11">
    <location>
        <begin position="583"/>
        <end position="721"/>
    </location>
</feature>
<dbReference type="GO" id="GO:0005524">
    <property type="term" value="F:ATP binding"/>
    <property type="evidence" value="ECO:0007669"/>
    <property type="project" value="UniProtKB-KW"/>
</dbReference>
<dbReference type="Gene3D" id="1.10.8.60">
    <property type="match status" value="2"/>
</dbReference>
<dbReference type="Proteomes" id="UP001208570">
    <property type="component" value="Unassembled WGS sequence"/>
</dbReference>
<dbReference type="CDD" id="cd19481">
    <property type="entry name" value="RecA-like_protease"/>
    <property type="match status" value="1"/>
</dbReference>
<sequence>MEAEGGLLKLQSAVFTVRGLNEKNNELHVAITERQKRSHFAGVVENSFVIAVSRRQGSPTSESEPCICVNVFALDSDLLPDPQRQSVTAADSQLRLFCTERFLVHYRFNKHETIYVRTLTPSPLTKITLATDNCAAFTWASSHIFSTGLLLSICNQHNVIARTGDVFAIPYSELFQQDTKFNISFLTNLEVVETEPFYQGAVMVNSELLILNKSVLDVKDNGSNKSETEPLKNPSAVRVSDFAVPLTSVFIPRQINKPTLYRNTHNTICLQRDWNILPYKYLHIQSHSRAMSSADHIVYADISTLKKFNLFDASLIEIVLEANYAAQVLSQASSIAQTRTDVNQKNTKKKLANICRVVHLKVLGHEIKDSPSENLGIKSDTTLQKEDKLFLPCSLLFNLQRGHTKHIGQDLMVKIRKYQPETEYLTSTSTSWNGHLPYAREVYVSCVYSPQYSTGAAYNVVLQKYFSTPKTLQKDDVFAVDTSIDVEFSQISEGGSNSYPVVYFRVKRITPRMKRKYQTYFVDANHSALYQDGPSHSYIPSCLVGGVHDVANHITVPGLSHHVAKLTDLIQPYLNKWCQSAEAVPTVLLHGESGCGKMSICQAIATASNMHYFKVNCHDLCADTSSATEARILQMFMRACMYAPCVLHLSNIHTLGKDRDGNSEDARVTSYFHECIENILHKESANWPVVVIATTSNLRSLTSDMHAGFLHSFEIEVPNDSARKVMLLSLLNDMPHVRSLSLDKITQRTAGFVLGDLAVLVAEAKKEAYRKVLKFCFPGIQTPSQQDEYYMSICGPVVGQNDFDDALDNLQAAHSDAIGAPKIPNVTWDDVGGLTSVKADILDTLQLPLQHPELFTAGLHRSGVLLFGPPGTGKTLLAKAVATECSLNFLSVKGPELINMYVGQSEENIREVFSRARNATPCVIFFDELDSLAPNRGRSGDSGGVMDRVVSQLLAELDGLHKSCDVFVIGATNRPDLLDPALLRPGRFDKLLYLGVSEDKVTQLNILKALTRKFNLSPSCNLSEIVEKCPNNMTGADFYALCSDAMLNALKREIQKIETGADGYNEEVEVSDADFYEALKDLVPSISELELEHYKTIQKSLISGV</sequence>
<dbReference type="EMBL" id="JAODUP010000111">
    <property type="protein sequence ID" value="KAK2161712.1"/>
    <property type="molecule type" value="Genomic_DNA"/>
</dbReference>
<organism evidence="12 13">
    <name type="scientific">Paralvinella palmiformis</name>
    <dbReference type="NCBI Taxonomy" id="53620"/>
    <lineage>
        <taxon>Eukaryota</taxon>
        <taxon>Metazoa</taxon>
        <taxon>Spiralia</taxon>
        <taxon>Lophotrochozoa</taxon>
        <taxon>Annelida</taxon>
        <taxon>Polychaeta</taxon>
        <taxon>Sedentaria</taxon>
        <taxon>Canalipalpata</taxon>
        <taxon>Terebellida</taxon>
        <taxon>Terebelliformia</taxon>
        <taxon>Alvinellidae</taxon>
        <taxon>Paralvinella</taxon>
    </lineage>
</organism>
<gene>
    <name evidence="12" type="ORF">LSH36_111g05071</name>
</gene>
<evidence type="ECO:0000313" key="13">
    <source>
        <dbReference type="Proteomes" id="UP001208570"/>
    </source>
</evidence>
<dbReference type="PANTHER" id="PTHR23077:SF9">
    <property type="entry name" value="PEROXISOMAL ATPASE PEX6"/>
    <property type="match status" value="1"/>
</dbReference>
<dbReference type="InterPro" id="IPR027417">
    <property type="entry name" value="P-loop_NTPase"/>
</dbReference>
<evidence type="ECO:0000313" key="12">
    <source>
        <dbReference type="EMBL" id="KAK2161712.1"/>
    </source>
</evidence>
<evidence type="ECO:0000256" key="2">
    <source>
        <dbReference type="ARBA" id="ARBA00006914"/>
    </source>
</evidence>